<evidence type="ECO:0000313" key="3">
    <source>
        <dbReference type="Proteomes" id="UP000664357"/>
    </source>
</evidence>
<dbReference type="Proteomes" id="UP000664357">
    <property type="component" value="Unassembled WGS sequence"/>
</dbReference>
<feature type="transmembrane region" description="Helical" evidence="1">
    <location>
        <begin position="123"/>
        <end position="143"/>
    </location>
</feature>
<protein>
    <recommendedName>
        <fullName evidence="4">DUF106 domain-containing protein</fullName>
    </recommendedName>
</protein>
<dbReference type="EMBL" id="JAFREL020000004">
    <property type="protein sequence ID" value="MEO1772154.1"/>
    <property type="molecule type" value="Genomic_DNA"/>
</dbReference>
<evidence type="ECO:0000313" key="2">
    <source>
        <dbReference type="EMBL" id="MEO1772154.1"/>
    </source>
</evidence>
<accession>A0ABV0EU32</accession>
<evidence type="ECO:0000256" key="1">
    <source>
        <dbReference type="SAM" id="Phobius"/>
    </source>
</evidence>
<feature type="transmembrane region" description="Helical" evidence="1">
    <location>
        <begin position="6"/>
        <end position="28"/>
    </location>
</feature>
<keyword evidence="3" id="KW-1185">Reference proteome</keyword>
<reference evidence="2 3" key="1">
    <citation type="submission" date="2021-03" db="EMBL/GenBank/DDBJ databases">
        <authorList>
            <person name="Gilmore M.S."/>
            <person name="Schwartzman J."/>
            <person name="Van Tyne D."/>
            <person name="Martin M."/>
            <person name="Earl A.M."/>
            <person name="Manson A.L."/>
            <person name="Straub T."/>
            <person name="Salamzade R."/>
            <person name="Saavedra J."/>
            <person name="Lebreton F."/>
            <person name="Prichula J."/>
            <person name="Schaufler K."/>
            <person name="Gaca A."/>
            <person name="Sgardioli B."/>
            <person name="Wagenaar J."/>
            <person name="Strong T."/>
        </authorList>
    </citation>
    <scope>NUCLEOTIDE SEQUENCE [LARGE SCALE GENOMIC DNA]</scope>
    <source>
        <strain evidence="2 3">665A</strain>
    </source>
</reference>
<organism evidence="2 3">
    <name type="scientific">Candidatus Enterococcus ferrettii</name>
    <dbReference type="NCBI Taxonomy" id="2815324"/>
    <lineage>
        <taxon>Bacteria</taxon>
        <taxon>Bacillati</taxon>
        <taxon>Bacillota</taxon>
        <taxon>Bacilli</taxon>
        <taxon>Lactobacillales</taxon>
        <taxon>Enterococcaceae</taxon>
        <taxon>Enterococcus</taxon>
    </lineage>
</organism>
<feature type="transmembrane region" description="Helical" evidence="1">
    <location>
        <begin position="92"/>
        <end position="111"/>
    </location>
</feature>
<reference evidence="2 3" key="2">
    <citation type="submission" date="2024-02" db="EMBL/GenBank/DDBJ databases">
        <title>The Genome Sequence of Enterococcus sp. DIV0159.</title>
        <authorList>
            <person name="Earl A."/>
            <person name="Manson A."/>
            <person name="Gilmore M."/>
            <person name="Sanders J."/>
            <person name="Shea T."/>
            <person name="Howe W."/>
            <person name="Livny J."/>
            <person name="Cuomo C."/>
            <person name="Neafsey D."/>
            <person name="Birren B."/>
        </authorList>
    </citation>
    <scope>NUCLEOTIDE SEQUENCE [LARGE SCALE GENOMIC DNA]</scope>
    <source>
        <strain evidence="2 3">665A</strain>
    </source>
</reference>
<evidence type="ECO:0008006" key="4">
    <source>
        <dbReference type="Google" id="ProtNLM"/>
    </source>
</evidence>
<dbReference type="RefSeq" id="WP_207701937.1">
    <property type="nucleotide sequence ID" value="NZ_JAFREL020000004.1"/>
</dbReference>
<sequence>MALFINLLGFTGGWLIFIFPMYQAFLELSDQAITFSKMVSGRLETVKKISPLYWVFPPLKIHKEKERALIIIREMKLEANDLKKLLLYFDKATAWFYVALAGLFNSIYVTYELFGKLHLPRSPLPFFMTITVLIVLSASSVRYRLDAKRIEQKISGIRGE</sequence>
<keyword evidence="1" id="KW-0812">Transmembrane</keyword>
<keyword evidence="1" id="KW-1133">Transmembrane helix</keyword>
<keyword evidence="1" id="KW-0472">Membrane</keyword>
<name>A0ABV0EU32_9ENTE</name>
<comment type="caution">
    <text evidence="2">The sequence shown here is derived from an EMBL/GenBank/DDBJ whole genome shotgun (WGS) entry which is preliminary data.</text>
</comment>
<proteinExistence type="predicted"/>
<gene>
    <name evidence="2" type="ORF">JZO67_004136</name>
</gene>